<dbReference type="OrthoDB" id="3812886at2"/>
<dbReference type="EMBL" id="SDWU01000018">
    <property type="protein sequence ID" value="RYB99656.1"/>
    <property type="molecule type" value="Genomic_DNA"/>
</dbReference>
<dbReference type="RefSeq" id="WP_129456187.1">
    <property type="nucleotide sequence ID" value="NZ_JACXYX010000005.1"/>
</dbReference>
<evidence type="ECO:0000313" key="2">
    <source>
        <dbReference type="Proteomes" id="UP000293291"/>
    </source>
</evidence>
<accession>A0A4Q2S8D3</accession>
<gene>
    <name evidence="1" type="ORF">EUA07_16040</name>
</gene>
<dbReference type="Proteomes" id="UP000293291">
    <property type="component" value="Unassembled WGS sequence"/>
</dbReference>
<comment type="caution">
    <text evidence="1">The sequence shown here is derived from an EMBL/GenBank/DDBJ whole genome shotgun (WGS) entry which is preliminary data.</text>
</comment>
<proteinExistence type="predicted"/>
<name>A0A4Q2S8D3_9ACTN</name>
<evidence type="ECO:0000313" key="1">
    <source>
        <dbReference type="EMBL" id="RYB99656.1"/>
    </source>
</evidence>
<reference evidence="1 2" key="1">
    <citation type="submission" date="2019-01" db="EMBL/GenBank/DDBJ databases">
        <title>Novel species of Nocardioides.</title>
        <authorList>
            <person name="Liu Q."/>
            <person name="Xin Y.-H."/>
        </authorList>
    </citation>
    <scope>NUCLEOTIDE SEQUENCE [LARGE SCALE GENOMIC DNA]</scope>
    <source>
        <strain evidence="1 2">CGMCC 4.6875</strain>
    </source>
</reference>
<keyword evidence="2" id="KW-1185">Reference proteome</keyword>
<dbReference type="AlphaFoldDB" id="A0A4Q2S8D3"/>
<protein>
    <submittedName>
        <fullName evidence="1">Uncharacterized protein</fullName>
    </submittedName>
</protein>
<sequence>MGMFWKSRGRDQGPADDALTFFSRDQADEFRALVGATLGERGLEVQMRPDHAVDAAGRQFGLWNLAAQCVEARRREWPRLAAEHVDRVLASLDAPDPFEDLSPDEAALHTYARLYDESAMPSLDGFPHREFVPGVLELLALDLPETVAIYNREHASRLGGWEQLREHGVRNLRALPVEHLEQVDVPGGGSFHALLGDSVHTASRALLMPELASTLAGHEDLGHGWLMSIPNRHQVTWHMIRDASVIPAVSAMAHFAALGYADVPSPLSPHVYWWDGTGYQQLTRIDADGTKSVHAGPEFTEMLNEVVGDDQP</sequence>
<organism evidence="1 2">
    <name type="scientific">Nocardioides ganghwensis</name>
    <dbReference type="NCBI Taxonomy" id="252230"/>
    <lineage>
        <taxon>Bacteria</taxon>
        <taxon>Bacillati</taxon>
        <taxon>Actinomycetota</taxon>
        <taxon>Actinomycetes</taxon>
        <taxon>Propionibacteriales</taxon>
        <taxon>Nocardioidaceae</taxon>
        <taxon>Nocardioides</taxon>
    </lineage>
</organism>